<evidence type="ECO:0000313" key="2">
    <source>
        <dbReference type="EMBL" id="NDV00778.1"/>
    </source>
</evidence>
<gene>
    <name evidence="2" type="ORF">GZA08_07320</name>
</gene>
<comment type="caution">
    <text evidence="2">The sequence shown here is derived from an EMBL/GenBank/DDBJ whole genome shotgun (WGS) entry which is preliminary data.</text>
</comment>
<proteinExistence type="predicted"/>
<evidence type="ECO:0000256" key="1">
    <source>
        <dbReference type="SAM" id="SignalP"/>
    </source>
</evidence>
<sequence>MRLLIAAASLCLALPAAAQDAPEVIGTAVIEGQDVELLSDGSWRPLVEEAPAARAAAPEITEGPCAPVTETLAFCGAPESLTAMDPAGTAFTGVWRPTGGSDITFGLMAETAGLSRGVTLEDFVRLVVETAETGAGIDEEILGFRRALEGETLGHPSTTLAYRMPQGPGGTLGFVNTLVMTEDEAIQLLAWQPGPEPTDGLLDAQQAFAALFRPAEDAR</sequence>
<keyword evidence="1" id="KW-0732">Signal</keyword>
<name>A0A6B2JRH1_9RHOB</name>
<dbReference type="Proteomes" id="UP000474757">
    <property type="component" value="Unassembled WGS sequence"/>
</dbReference>
<feature type="chain" id="PRO_5025393765" evidence="1">
    <location>
        <begin position="19"/>
        <end position="219"/>
    </location>
</feature>
<organism evidence="2 3">
    <name type="scientific">Pseudoroseicyclus tamaricis</name>
    <dbReference type="NCBI Taxonomy" id="2705421"/>
    <lineage>
        <taxon>Bacteria</taxon>
        <taxon>Pseudomonadati</taxon>
        <taxon>Pseudomonadota</taxon>
        <taxon>Alphaproteobacteria</taxon>
        <taxon>Rhodobacterales</taxon>
        <taxon>Paracoccaceae</taxon>
        <taxon>Pseudoroseicyclus</taxon>
    </lineage>
</organism>
<protein>
    <submittedName>
        <fullName evidence="2">Uncharacterized protein</fullName>
    </submittedName>
</protein>
<dbReference type="EMBL" id="JAAGAB010000002">
    <property type="protein sequence ID" value="NDV00778.1"/>
    <property type="molecule type" value="Genomic_DNA"/>
</dbReference>
<dbReference type="AlphaFoldDB" id="A0A6B2JRH1"/>
<dbReference type="RefSeq" id="WP_163891589.1">
    <property type="nucleotide sequence ID" value="NZ_JAAFYS010000002.1"/>
</dbReference>
<evidence type="ECO:0000313" key="3">
    <source>
        <dbReference type="Proteomes" id="UP000474757"/>
    </source>
</evidence>
<keyword evidence="3" id="KW-1185">Reference proteome</keyword>
<accession>A0A6B2JRH1</accession>
<feature type="signal peptide" evidence="1">
    <location>
        <begin position="1"/>
        <end position="18"/>
    </location>
</feature>
<reference evidence="2 3" key="1">
    <citation type="submission" date="2020-02" db="EMBL/GenBank/DDBJ databases">
        <title>Pseudoroseicyclus tamarix, sp. nov., isolated from offshore sediment of a Tamarix chinensis forest.</title>
        <authorList>
            <person name="Gai Y."/>
        </authorList>
    </citation>
    <scope>NUCLEOTIDE SEQUENCE [LARGE SCALE GENOMIC DNA]</scope>
    <source>
        <strain evidence="2 3">CLL3-39</strain>
    </source>
</reference>